<dbReference type="GO" id="GO:0016787">
    <property type="term" value="F:hydrolase activity"/>
    <property type="evidence" value="ECO:0007669"/>
    <property type="project" value="UniProtKB-KW"/>
</dbReference>
<evidence type="ECO:0000313" key="4">
    <source>
        <dbReference type="EMBL" id="MDX8478721.1"/>
    </source>
</evidence>
<feature type="domain" description="AB hydrolase-1" evidence="3">
    <location>
        <begin position="69"/>
        <end position="313"/>
    </location>
</feature>
<keyword evidence="5" id="KW-1185">Reference proteome</keyword>
<gene>
    <name evidence="4" type="ORF">RFN28_09525</name>
</gene>
<dbReference type="SUPFAM" id="SSF53474">
    <property type="entry name" value="alpha/beta-Hydrolases"/>
    <property type="match status" value="1"/>
</dbReference>
<dbReference type="InterPro" id="IPR000073">
    <property type="entry name" value="AB_hydrolase_1"/>
</dbReference>
<reference evidence="4 5" key="1">
    <citation type="submission" date="2023-08" db="EMBL/GenBank/DDBJ databases">
        <title>Implementing the SeqCode for naming new Mesorhizobium species isolated from Vachellia karroo root nodules.</title>
        <authorList>
            <person name="Van Lill M."/>
        </authorList>
    </citation>
    <scope>NUCLEOTIDE SEQUENCE [LARGE SCALE GENOMIC DNA]</scope>
    <source>
        <strain evidence="4 5">VK24D</strain>
    </source>
</reference>
<accession>A0ABU4XVL0</accession>
<protein>
    <submittedName>
        <fullName evidence="4">Alpha/beta hydrolase</fullName>
    </submittedName>
</protein>
<dbReference type="PRINTS" id="PR00412">
    <property type="entry name" value="EPOXHYDRLASE"/>
</dbReference>
<evidence type="ECO:0000313" key="5">
    <source>
        <dbReference type="Proteomes" id="UP001287059"/>
    </source>
</evidence>
<dbReference type="Proteomes" id="UP001287059">
    <property type="component" value="Unassembled WGS sequence"/>
</dbReference>
<dbReference type="Gene3D" id="3.40.50.1820">
    <property type="entry name" value="alpha/beta hydrolase"/>
    <property type="match status" value="1"/>
</dbReference>
<evidence type="ECO:0000256" key="2">
    <source>
        <dbReference type="SAM" id="SignalP"/>
    </source>
</evidence>
<sequence>MRAMQTLILSATATAMLFLAGPTNAGVQGKGQGSIQADGMIGIPAGFQSQFADVNGVRIHYVIGGKGSPILLIHGWPEDWHEWRKMMPLLATKHTVIAVDLRGFGESQIASSGYDRKTLAEDLFQLMTRLDYLRATVVGHDWGGPVAYAYAAIHRDAVDKLIIVEGAPDGPWTTKQFAPLLHNPLWFFGFFEIPDFAEKVLVGHEKEFLEWFYRNRGFHIVPGSFSEAVITYYENSYARPGRLATSLQLYRTIDRDIADNTELSRTPLTIPVLAIGAKYGLGSMVAESMRQVARSVAPVLMENTGHFIPDERPEALYHIIEAFLGSSTAPEDWSPN</sequence>
<organism evidence="4 5">
    <name type="scientific">Mesorhizobium album</name>
    <dbReference type="NCBI Taxonomy" id="3072314"/>
    <lineage>
        <taxon>Bacteria</taxon>
        <taxon>Pseudomonadati</taxon>
        <taxon>Pseudomonadota</taxon>
        <taxon>Alphaproteobacteria</taxon>
        <taxon>Hyphomicrobiales</taxon>
        <taxon>Phyllobacteriaceae</taxon>
        <taxon>Mesorhizobium</taxon>
    </lineage>
</organism>
<dbReference type="PRINTS" id="PR00111">
    <property type="entry name" value="ABHYDROLASE"/>
</dbReference>
<keyword evidence="1 4" id="KW-0378">Hydrolase</keyword>
<evidence type="ECO:0000256" key="1">
    <source>
        <dbReference type="ARBA" id="ARBA00022801"/>
    </source>
</evidence>
<name>A0ABU4XVL0_9HYPH</name>
<dbReference type="InterPro" id="IPR000639">
    <property type="entry name" value="Epox_hydrolase-like"/>
</dbReference>
<dbReference type="InterPro" id="IPR029058">
    <property type="entry name" value="AB_hydrolase_fold"/>
</dbReference>
<dbReference type="EMBL" id="JAVIIW010000008">
    <property type="protein sequence ID" value="MDX8478721.1"/>
    <property type="molecule type" value="Genomic_DNA"/>
</dbReference>
<evidence type="ECO:0000259" key="3">
    <source>
        <dbReference type="Pfam" id="PF00561"/>
    </source>
</evidence>
<feature type="signal peptide" evidence="2">
    <location>
        <begin position="1"/>
        <end position="25"/>
    </location>
</feature>
<dbReference type="RefSeq" id="WP_320287101.1">
    <property type="nucleotide sequence ID" value="NZ_JAVIIW010000008.1"/>
</dbReference>
<dbReference type="Pfam" id="PF00561">
    <property type="entry name" value="Abhydrolase_1"/>
    <property type="match status" value="1"/>
</dbReference>
<proteinExistence type="predicted"/>
<feature type="chain" id="PRO_5046708235" evidence="2">
    <location>
        <begin position="26"/>
        <end position="336"/>
    </location>
</feature>
<comment type="caution">
    <text evidence="4">The sequence shown here is derived from an EMBL/GenBank/DDBJ whole genome shotgun (WGS) entry which is preliminary data.</text>
</comment>
<dbReference type="PANTHER" id="PTHR43329">
    <property type="entry name" value="EPOXIDE HYDROLASE"/>
    <property type="match status" value="1"/>
</dbReference>
<keyword evidence="2" id="KW-0732">Signal</keyword>